<evidence type="ECO:0000256" key="2">
    <source>
        <dbReference type="ARBA" id="ARBA00022801"/>
    </source>
</evidence>
<dbReference type="InterPro" id="IPR017853">
    <property type="entry name" value="GH"/>
</dbReference>
<keyword evidence="2 4" id="KW-0378">Hydrolase</keyword>
<dbReference type="Pfam" id="PF16499">
    <property type="entry name" value="Melibiase_2"/>
    <property type="match status" value="2"/>
</dbReference>
<dbReference type="AlphaFoldDB" id="A0A7R9M8F0"/>
<dbReference type="CDD" id="cd14792">
    <property type="entry name" value="GH27"/>
    <property type="match status" value="1"/>
</dbReference>
<sequence>MTFKLLVCFALLAIQCAVGRDDGLLLLEKFRVRLSDRRLPMFLLGYVYVMVDDTWSEMQRDSKNRLVPHKERFPSGIKGLADYVHSKGLKIGIYGDVGPRTCGGYPGSNGKNDSGDYYDIDAKTFAEWGIDALKFDGCDEDTKRFDDLYPKMGKLLNATGRPMVYICEWPLYQKNANYSAVANTCHVYRNAGDIQQTWQSVQSIINFYGDNNDLFSKYSGPGHFFDPGRPIVYICEWPLYQEDANYSAVVDTCHVFRNYGDITQTWQSILPTINFYGDNNALFSKYSGPGHFFDPDMIVVGDYGMSHEQSRTQMAMWAMFSAPLYMSNDLREISPEDKKVLQNKAIIAVNQDKNGIMAKRVSKANWEQVWTKKVEPQVNGQWSYAVVYMDSDGIGDKHYMSQKVSTLIPEAKPTTEYVVHDLFQDEGK</sequence>
<dbReference type="InterPro" id="IPR002241">
    <property type="entry name" value="Glyco_hydro_27"/>
</dbReference>
<comment type="subunit">
    <text evidence="4">Homodimer.</text>
</comment>
<dbReference type="EC" id="3.2.1.-" evidence="4"/>
<feature type="non-terminal residue" evidence="6">
    <location>
        <position position="1"/>
    </location>
</feature>
<dbReference type="Proteomes" id="UP000728032">
    <property type="component" value="Unassembled WGS sequence"/>
</dbReference>
<dbReference type="PROSITE" id="PS00512">
    <property type="entry name" value="ALPHA_GALACTOSIDASE"/>
    <property type="match status" value="1"/>
</dbReference>
<keyword evidence="5" id="KW-0732">Signal</keyword>
<feature type="chain" id="PRO_5035680356" description="Alpha-galactosidase" evidence="5">
    <location>
        <begin position="20"/>
        <end position="428"/>
    </location>
</feature>
<reference evidence="6" key="1">
    <citation type="submission" date="2020-11" db="EMBL/GenBank/DDBJ databases">
        <authorList>
            <person name="Tran Van P."/>
        </authorList>
    </citation>
    <scope>NUCLEOTIDE SEQUENCE</scope>
</reference>
<dbReference type="PANTHER" id="PTHR11452">
    <property type="entry name" value="ALPHA-GALACTOSIDASE/ALPHA-N-ACETYLGALACTOSAMINIDASE"/>
    <property type="match status" value="1"/>
</dbReference>
<dbReference type="PRINTS" id="PR00740">
    <property type="entry name" value="GLHYDRLASE27"/>
</dbReference>
<evidence type="ECO:0000256" key="1">
    <source>
        <dbReference type="ARBA" id="ARBA00009743"/>
    </source>
</evidence>
<evidence type="ECO:0000313" key="6">
    <source>
        <dbReference type="EMBL" id="CAD7654956.1"/>
    </source>
</evidence>
<feature type="signal peptide" evidence="5">
    <location>
        <begin position="1"/>
        <end position="19"/>
    </location>
</feature>
<organism evidence="6">
    <name type="scientific">Oppiella nova</name>
    <dbReference type="NCBI Taxonomy" id="334625"/>
    <lineage>
        <taxon>Eukaryota</taxon>
        <taxon>Metazoa</taxon>
        <taxon>Ecdysozoa</taxon>
        <taxon>Arthropoda</taxon>
        <taxon>Chelicerata</taxon>
        <taxon>Arachnida</taxon>
        <taxon>Acari</taxon>
        <taxon>Acariformes</taxon>
        <taxon>Sarcoptiformes</taxon>
        <taxon>Oribatida</taxon>
        <taxon>Brachypylina</taxon>
        <taxon>Oppioidea</taxon>
        <taxon>Oppiidae</taxon>
        <taxon>Oppiella</taxon>
    </lineage>
</organism>
<evidence type="ECO:0000313" key="7">
    <source>
        <dbReference type="Proteomes" id="UP000728032"/>
    </source>
</evidence>
<keyword evidence="4" id="KW-1015">Disulfide bond</keyword>
<dbReference type="EMBL" id="OC923607">
    <property type="protein sequence ID" value="CAD7654956.1"/>
    <property type="molecule type" value="Genomic_DNA"/>
</dbReference>
<dbReference type="PANTHER" id="PTHR11452:SF83">
    <property type="entry name" value="ALPHA-GALACTOSIDASE"/>
    <property type="match status" value="1"/>
</dbReference>
<dbReference type="EMBL" id="CAJPVJ010008782">
    <property type="protein sequence ID" value="CAG2172143.1"/>
    <property type="molecule type" value="Genomic_DNA"/>
</dbReference>
<gene>
    <name evidence="6" type="ORF">ONB1V03_LOCUS11601</name>
</gene>
<dbReference type="GO" id="GO:0009311">
    <property type="term" value="P:oligosaccharide metabolic process"/>
    <property type="evidence" value="ECO:0007669"/>
    <property type="project" value="TreeGrafter"/>
</dbReference>
<dbReference type="SUPFAM" id="SSF51445">
    <property type="entry name" value="(Trans)glycosidases"/>
    <property type="match status" value="2"/>
</dbReference>
<proteinExistence type="inferred from homology"/>
<keyword evidence="7" id="KW-1185">Reference proteome</keyword>
<dbReference type="OrthoDB" id="5795902at2759"/>
<dbReference type="GO" id="GO:0016139">
    <property type="term" value="P:glycoside catabolic process"/>
    <property type="evidence" value="ECO:0007669"/>
    <property type="project" value="TreeGrafter"/>
</dbReference>
<evidence type="ECO:0000256" key="5">
    <source>
        <dbReference type="SAM" id="SignalP"/>
    </source>
</evidence>
<dbReference type="Gene3D" id="3.20.20.70">
    <property type="entry name" value="Aldolase class I"/>
    <property type="match status" value="2"/>
</dbReference>
<dbReference type="GO" id="GO:0004557">
    <property type="term" value="F:alpha-galactosidase activity"/>
    <property type="evidence" value="ECO:0007669"/>
    <property type="project" value="TreeGrafter"/>
</dbReference>
<protein>
    <recommendedName>
        <fullName evidence="4">Alpha-galactosidase</fullName>
        <ecNumber evidence="4">3.2.1.-</ecNumber>
    </recommendedName>
</protein>
<dbReference type="GO" id="GO:0005737">
    <property type="term" value="C:cytoplasm"/>
    <property type="evidence" value="ECO:0007669"/>
    <property type="project" value="TreeGrafter"/>
</dbReference>
<name>A0A7R9M8F0_9ACAR</name>
<keyword evidence="3 4" id="KW-0326">Glycosidase</keyword>
<dbReference type="InterPro" id="IPR013785">
    <property type="entry name" value="Aldolase_TIM"/>
</dbReference>
<dbReference type="InterPro" id="IPR000111">
    <property type="entry name" value="Glyco_hydro_27/36_CS"/>
</dbReference>
<accession>A0A7R9M8F0</accession>
<comment type="similarity">
    <text evidence="1 4">Belongs to the glycosyl hydrolase 27 family.</text>
</comment>
<evidence type="ECO:0000256" key="3">
    <source>
        <dbReference type="ARBA" id="ARBA00023295"/>
    </source>
</evidence>
<evidence type="ECO:0000256" key="4">
    <source>
        <dbReference type="RuleBase" id="RU361168"/>
    </source>
</evidence>